<evidence type="ECO:0000256" key="2">
    <source>
        <dbReference type="ARBA" id="ARBA00022723"/>
    </source>
</evidence>
<evidence type="ECO:0000313" key="9">
    <source>
        <dbReference type="Proteomes" id="UP000694381"/>
    </source>
</evidence>
<dbReference type="GO" id="GO:0000932">
    <property type="term" value="C:P-body"/>
    <property type="evidence" value="ECO:0007669"/>
    <property type="project" value="TreeGrafter"/>
</dbReference>
<comment type="similarity">
    <text evidence="1">Belongs to the zyxin/ajuba family.</text>
</comment>
<dbReference type="GeneTree" id="ENSGT00940000160978"/>
<evidence type="ECO:0000256" key="1">
    <source>
        <dbReference type="ARBA" id="ARBA00009611"/>
    </source>
</evidence>
<evidence type="ECO:0000256" key="6">
    <source>
        <dbReference type="PROSITE-ProRule" id="PRU00125"/>
    </source>
</evidence>
<dbReference type="GO" id="GO:0046872">
    <property type="term" value="F:metal ion binding"/>
    <property type="evidence" value="ECO:0007669"/>
    <property type="project" value="UniProtKB-KW"/>
</dbReference>
<keyword evidence="2 6" id="KW-0479">Metal-binding</keyword>
<dbReference type="GO" id="GO:0005667">
    <property type="term" value="C:transcription regulator complex"/>
    <property type="evidence" value="ECO:0007669"/>
    <property type="project" value="TreeGrafter"/>
</dbReference>
<accession>A0A8C6RND7</accession>
<dbReference type="GO" id="GO:0005634">
    <property type="term" value="C:nucleus"/>
    <property type="evidence" value="ECO:0007669"/>
    <property type="project" value="TreeGrafter"/>
</dbReference>
<proteinExistence type="inferred from homology"/>
<dbReference type="OMA" id="CHSCHEP"/>
<dbReference type="GO" id="GO:0007010">
    <property type="term" value="P:cytoskeleton organization"/>
    <property type="evidence" value="ECO:0007669"/>
    <property type="project" value="TreeGrafter"/>
</dbReference>
<evidence type="ECO:0000256" key="4">
    <source>
        <dbReference type="ARBA" id="ARBA00023038"/>
    </source>
</evidence>
<dbReference type="SMART" id="SM00132">
    <property type="entry name" value="LIM"/>
    <property type="match status" value="2"/>
</dbReference>
<dbReference type="PANTHER" id="PTHR24219">
    <property type="entry name" value="LIM DOMAIN-CONTAINING PROTEIN JUB"/>
    <property type="match status" value="1"/>
</dbReference>
<evidence type="ECO:0000313" key="8">
    <source>
        <dbReference type="Ensembl" id="ENSNGAP00000021639.1"/>
    </source>
</evidence>
<evidence type="ECO:0000256" key="3">
    <source>
        <dbReference type="ARBA" id="ARBA00022833"/>
    </source>
</evidence>
<dbReference type="GO" id="GO:0001666">
    <property type="term" value="P:response to hypoxia"/>
    <property type="evidence" value="ECO:0007669"/>
    <property type="project" value="TreeGrafter"/>
</dbReference>
<dbReference type="Proteomes" id="UP000694381">
    <property type="component" value="Unassembled WGS sequence"/>
</dbReference>
<dbReference type="Gene3D" id="2.10.110.10">
    <property type="entry name" value="Cysteine Rich Protein"/>
    <property type="match status" value="2"/>
</dbReference>
<dbReference type="InterPro" id="IPR001781">
    <property type="entry name" value="Znf_LIM"/>
</dbReference>
<dbReference type="GO" id="GO:0003714">
    <property type="term" value="F:transcription corepressor activity"/>
    <property type="evidence" value="ECO:0007669"/>
    <property type="project" value="TreeGrafter"/>
</dbReference>
<dbReference type="Ensembl" id="ENSNGAT00000027320.1">
    <property type="protein sequence ID" value="ENSNGAP00000021639.1"/>
    <property type="gene ID" value="ENSNGAG00000020767.1"/>
</dbReference>
<name>A0A8C6RND7_NANGA</name>
<dbReference type="SUPFAM" id="SSF57716">
    <property type="entry name" value="Glucocorticoid receptor-like (DNA-binding domain)"/>
    <property type="match status" value="1"/>
</dbReference>
<dbReference type="InterPro" id="IPR047172">
    <property type="entry name" value="Ajuba-like"/>
</dbReference>
<keyword evidence="5" id="KW-0943">RNA-mediated gene silencing</keyword>
<dbReference type="GO" id="GO:0031047">
    <property type="term" value="P:regulatory ncRNA-mediated gene silencing"/>
    <property type="evidence" value="ECO:0007669"/>
    <property type="project" value="UniProtKB-KW"/>
</dbReference>
<reference evidence="8" key="2">
    <citation type="submission" date="2025-09" db="UniProtKB">
        <authorList>
            <consortium name="Ensembl"/>
        </authorList>
    </citation>
    <scope>IDENTIFICATION</scope>
</reference>
<dbReference type="Pfam" id="PF00412">
    <property type="entry name" value="LIM"/>
    <property type="match status" value="2"/>
</dbReference>
<keyword evidence="4 6" id="KW-0440">LIM domain</keyword>
<organism evidence="8 9">
    <name type="scientific">Nannospalax galili</name>
    <name type="common">Northern Israeli blind subterranean mole rat</name>
    <name type="synonym">Spalax galili</name>
    <dbReference type="NCBI Taxonomy" id="1026970"/>
    <lineage>
        <taxon>Eukaryota</taxon>
        <taxon>Metazoa</taxon>
        <taxon>Chordata</taxon>
        <taxon>Craniata</taxon>
        <taxon>Vertebrata</taxon>
        <taxon>Euteleostomi</taxon>
        <taxon>Mammalia</taxon>
        <taxon>Eutheria</taxon>
        <taxon>Euarchontoglires</taxon>
        <taxon>Glires</taxon>
        <taxon>Rodentia</taxon>
        <taxon>Myomorpha</taxon>
        <taxon>Muroidea</taxon>
        <taxon>Spalacidae</taxon>
        <taxon>Spalacinae</taxon>
        <taxon>Nannospalax</taxon>
    </lineage>
</organism>
<dbReference type="PROSITE" id="PS50023">
    <property type="entry name" value="LIM_DOMAIN_2"/>
    <property type="match status" value="1"/>
</dbReference>
<dbReference type="FunFam" id="2.10.110.10:FF:000037">
    <property type="entry name" value="LIM domain-containing protein 1"/>
    <property type="match status" value="1"/>
</dbReference>
<gene>
    <name evidence="8" type="primary">Ajuba</name>
</gene>
<dbReference type="FunFam" id="2.10.110.10:FF:000163">
    <property type="entry name" value="LIM domain-containing protein ajuba isoform 2"/>
    <property type="match status" value="1"/>
</dbReference>
<keyword evidence="9" id="KW-1185">Reference proteome</keyword>
<feature type="domain" description="LIM zinc-binding" evidence="7">
    <location>
        <begin position="44"/>
        <end position="113"/>
    </location>
</feature>
<evidence type="ECO:0000256" key="5">
    <source>
        <dbReference type="ARBA" id="ARBA00023158"/>
    </source>
</evidence>
<reference evidence="8" key="1">
    <citation type="submission" date="2025-08" db="UniProtKB">
        <authorList>
            <consortium name="Ensembl"/>
        </authorList>
    </citation>
    <scope>IDENTIFICATION</scope>
</reference>
<keyword evidence="3 6" id="KW-0862">Zinc</keyword>
<evidence type="ECO:0000259" key="7">
    <source>
        <dbReference type="PROSITE" id="PS50023"/>
    </source>
</evidence>
<sequence>MGKSYHPGCFRCIVCNKCLDGVPFTVDFSNQVYCVTDYHKNYAPKCAACGQPILPSEGCEDIVRVISMDRDYHFECYHCEDCRMQLSDEEGCCCFPLDGHLLCHGCHMQRLNARQPPTNYM</sequence>
<dbReference type="GO" id="GO:0005912">
    <property type="term" value="C:adherens junction"/>
    <property type="evidence" value="ECO:0007669"/>
    <property type="project" value="TreeGrafter"/>
</dbReference>
<dbReference type="GO" id="GO:0035331">
    <property type="term" value="P:negative regulation of hippo signaling"/>
    <property type="evidence" value="ECO:0007669"/>
    <property type="project" value="TreeGrafter"/>
</dbReference>
<dbReference type="AlphaFoldDB" id="A0A8C6RND7"/>
<protein>
    <recommendedName>
        <fullName evidence="7">LIM zinc-binding domain-containing protein</fullName>
    </recommendedName>
</protein>
<dbReference type="PANTHER" id="PTHR24219:SF7">
    <property type="entry name" value="LIM DOMAIN-CONTAINING PROTEIN AJUBA"/>
    <property type="match status" value="1"/>
</dbReference>